<keyword evidence="1" id="KW-0472">Membrane</keyword>
<evidence type="ECO:0000313" key="2">
    <source>
        <dbReference type="EMBL" id="GHE72036.1"/>
    </source>
</evidence>
<feature type="transmembrane region" description="Helical" evidence="1">
    <location>
        <begin position="20"/>
        <end position="39"/>
    </location>
</feature>
<dbReference type="RefSeq" id="WP_189631122.1">
    <property type="nucleotide sequence ID" value="NZ_BNAG01000004.1"/>
</dbReference>
<evidence type="ECO:0000313" key="3">
    <source>
        <dbReference type="Proteomes" id="UP000658258"/>
    </source>
</evidence>
<protein>
    <submittedName>
        <fullName evidence="2">Uncharacterized protein</fullName>
    </submittedName>
</protein>
<gene>
    <name evidence="2" type="ORF">GCM10011340_30210</name>
</gene>
<comment type="caution">
    <text evidence="2">The sequence shown here is derived from an EMBL/GenBank/DDBJ whole genome shotgun (WGS) entry which is preliminary data.</text>
</comment>
<organism evidence="2 3">
    <name type="scientific">Roseivirga thermotolerans</name>
    <dbReference type="NCBI Taxonomy" id="1758176"/>
    <lineage>
        <taxon>Bacteria</taxon>
        <taxon>Pseudomonadati</taxon>
        <taxon>Bacteroidota</taxon>
        <taxon>Cytophagia</taxon>
        <taxon>Cytophagales</taxon>
        <taxon>Roseivirgaceae</taxon>
        <taxon>Roseivirga</taxon>
    </lineage>
</organism>
<keyword evidence="3" id="KW-1185">Reference proteome</keyword>
<keyword evidence="1" id="KW-0812">Transmembrane</keyword>
<reference evidence="3" key="1">
    <citation type="journal article" date="2019" name="Int. J. Syst. Evol. Microbiol.">
        <title>The Global Catalogue of Microorganisms (GCM) 10K type strain sequencing project: providing services to taxonomists for standard genome sequencing and annotation.</title>
        <authorList>
            <consortium name="The Broad Institute Genomics Platform"/>
            <consortium name="The Broad Institute Genome Sequencing Center for Infectious Disease"/>
            <person name="Wu L."/>
            <person name="Ma J."/>
        </authorList>
    </citation>
    <scope>NUCLEOTIDE SEQUENCE [LARGE SCALE GENOMIC DNA]</scope>
    <source>
        <strain evidence="3">CGMCC 1.15111</strain>
    </source>
</reference>
<accession>A0ABQ3IBF5</accession>
<name>A0ABQ3IBF5_9BACT</name>
<dbReference type="Proteomes" id="UP000658258">
    <property type="component" value="Unassembled WGS sequence"/>
</dbReference>
<keyword evidence="1" id="KW-1133">Transmembrane helix</keyword>
<evidence type="ECO:0000256" key="1">
    <source>
        <dbReference type="SAM" id="Phobius"/>
    </source>
</evidence>
<proteinExistence type="predicted"/>
<sequence length="248" mass="29213">MANKYRLEGEAPRFSFRGMGKIVVELLIIVVGIYLAFALDKYGERKEQKALEKKYLQELMEEAMTNLEELRADQQTRKHQLVLFGKLLETANRQVAEDTLRMAVKELLINRIFSPSDVVYQDLTSSGNLRLIESDTIRKTIIRYKGRLARAPITENVERRLIEDKLEPYLLQKQVLSLLEPMEDMDEINISEQQVDRIIRVLLNDRQFLDLVYLRYNRLKHTIYFENPVQRSLEILISLLKEEIRAKT</sequence>
<dbReference type="EMBL" id="BNAG01000004">
    <property type="protein sequence ID" value="GHE72036.1"/>
    <property type="molecule type" value="Genomic_DNA"/>
</dbReference>